<gene>
    <name evidence="1" type="ORF">FC84_GL001673</name>
</gene>
<proteinExistence type="predicted"/>
<organism evidence="1 2">
    <name type="scientific">Lapidilactobacillus dextrinicus DSM 20335</name>
    <dbReference type="NCBI Taxonomy" id="1423738"/>
    <lineage>
        <taxon>Bacteria</taxon>
        <taxon>Bacillati</taxon>
        <taxon>Bacillota</taxon>
        <taxon>Bacilli</taxon>
        <taxon>Lactobacillales</taxon>
        <taxon>Lactobacillaceae</taxon>
        <taxon>Lapidilactobacillus</taxon>
    </lineage>
</organism>
<dbReference type="STRING" id="1423738.FC84_GL001673"/>
<comment type="caution">
    <text evidence="1">The sequence shown here is derived from an EMBL/GenBank/DDBJ whole genome shotgun (WGS) entry which is preliminary data.</text>
</comment>
<protein>
    <recommendedName>
        <fullName evidence="3">Phage protein</fullName>
    </recommendedName>
</protein>
<dbReference type="PATRIC" id="fig|1423738.3.peg.1700"/>
<accession>A0A0R2BNM2</accession>
<evidence type="ECO:0000313" key="2">
    <source>
        <dbReference type="Proteomes" id="UP000051813"/>
    </source>
</evidence>
<keyword evidence="2" id="KW-1185">Reference proteome</keyword>
<name>A0A0R2BNM2_9LACO</name>
<dbReference type="Pfam" id="PF16784">
    <property type="entry name" value="HNHc_6"/>
    <property type="match status" value="1"/>
</dbReference>
<dbReference type="OrthoDB" id="1665841at2"/>
<dbReference type="InterPro" id="IPR041242">
    <property type="entry name" value="HNHc_6"/>
</dbReference>
<dbReference type="AlphaFoldDB" id="A0A0R2BNM2"/>
<evidence type="ECO:0000313" key="1">
    <source>
        <dbReference type="EMBL" id="KRM79492.1"/>
    </source>
</evidence>
<dbReference type="EMBL" id="AYYK01000004">
    <property type="protein sequence ID" value="KRM79492.1"/>
    <property type="molecule type" value="Genomic_DNA"/>
</dbReference>
<sequence length="235" mass="27185">MNYQGKIIKATGDEVTFKLDREFDAEEARRLTIKGAPEFNVSIVDQRNITSDQSGMIYGLFGDISDYTGYPTDFVKAWMKTAFAGFKGIEDFSLARDAMSQVMAGDFIEFILEFCLENGIPFKYQQFYLAADISRVLFLYLKYRMCFVCGKPHADIAHYETVGMGNNRKHIDHRKHRFMALCREHHIEQHKIGLKSFMAKYHFVPIKLNDQTIVSLKIMTASQLQQFDRKESRNG</sequence>
<dbReference type="Proteomes" id="UP000051813">
    <property type="component" value="Unassembled WGS sequence"/>
</dbReference>
<evidence type="ECO:0008006" key="3">
    <source>
        <dbReference type="Google" id="ProtNLM"/>
    </source>
</evidence>
<reference evidence="1 2" key="1">
    <citation type="journal article" date="2015" name="Genome Announc.">
        <title>Expanding the biotechnology potential of lactobacilli through comparative genomics of 213 strains and associated genera.</title>
        <authorList>
            <person name="Sun Z."/>
            <person name="Harris H.M."/>
            <person name="McCann A."/>
            <person name="Guo C."/>
            <person name="Argimon S."/>
            <person name="Zhang W."/>
            <person name="Yang X."/>
            <person name="Jeffery I.B."/>
            <person name="Cooney J.C."/>
            <person name="Kagawa T.F."/>
            <person name="Liu W."/>
            <person name="Song Y."/>
            <person name="Salvetti E."/>
            <person name="Wrobel A."/>
            <person name="Rasinkangas P."/>
            <person name="Parkhill J."/>
            <person name="Rea M.C."/>
            <person name="O'Sullivan O."/>
            <person name="Ritari J."/>
            <person name="Douillard F.P."/>
            <person name="Paul Ross R."/>
            <person name="Yang R."/>
            <person name="Briner A.E."/>
            <person name="Felis G.E."/>
            <person name="de Vos W.M."/>
            <person name="Barrangou R."/>
            <person name="Klaenhammer T.R."/>
            <person name="Caufield P.W."/>
            <person name="Cui Y."/>
            <person name="Zhang H."/>
            <person name="O'Toole P.W."/>
        </authorList>
    </citation>
    <scope>NUCLEOTIDE SEQUENCE [LARGE SCALE GENOMIC DNA]</scope>
    <source>
        <strain evidence="1 2">DSM 20335</strain>
    </source>
</reference>
<dbReference type="RefSeq" id="WP_057755863.1">
    <property type="nucleotide sequence ID" value="NZ_AYYK01000004.1"/>
</dbReference>